<dbReference type="PROSITE" id="PS51892">
    <property type="entry name" value="SUBTILASE"/>
    <property type="match status" value="1"/>
</dbReference>
<dbReference type="PRINTS" id="PR00723">
    <property type="entry name" value="SUBTILISIN"/>
</dbReference>
<feature type="domain" description="Inhibitor I9" evidence="8">
    <location>
        <begin position="86"/>
        <end position="130"/>
    </location>
</feature>
<dbReference type="SUPFAM" id="SSF54897">
    <property type="entry name" value="Protease propeptides/inhibitors"/>
    <property type="match status" value="1"/>
</dbReference>
<reference evidence="9 10" key="1">
    <citation type="submission" date="2020-07" db="EMBL/GenBank/DDBJ databases">
        <title>Sequencing the genomes of 1000 actinobacteria strains.</title>
        <authorList>
            <person name="Klenk H.-P."/>
        </authorList>
    </citation>
    <scope>NUCLEOTIDE SEQUENCE [LARGE SCALE GENOMIC DNA]</scope>
    <source>
        <strain evidence="9 10">DSM 42178</strain>
    </source>
</reference>
<dbReference type="GO" id="GO:0004252">
    <property type="term" value="F:serine-type endopeptidase activity"/>
    <property type="evidence" value="ECO:0007669"/>
    <property type="project" value="UniProtKB-UniRule"/>
</dbReference>
<evidence type="ECO:0000256" key="2">
    <source>
        <dbReference type="ARBA" id="ARBA00022670"/>
    </source>
</evidence>
<organism evidence="9 10">
    <name type="scientific">Allostreptomyces psammosilenae</name>
    <dbReference type="NCBI Taxonomy" id="1892865"/>
    <lineage>
        <taxon>Bacteria</taxon>
        <taxon>Bacillati</taxon>
        <taxon>Actinomycetota</taxon>
        <taxon>Actinomycetes</taxon>
        <taxon>Kitasatosporales</taxon>
        <taxon>Streptomycetaceae</taxon>
        <taxon>Allostreptomyces</taxon>
    </lineage>
</organism>
<evidence type="ECO:0000259" key="7">
    <source>
        <dbReference type="Pfam" id="PF00082"/>
    </source>
</evidence>
<feature type="active site" description="Charge relay system" evidence="5">
    <location>
        <position position="205"/>
    </location>
</feature>
<dbReference type="Gene3D" id="3.40.50.200">
    <property type="entry name" value="Peptidase S8/S53 domain"/>
    <property type="match status" value="1"/>
</dbReference>
<keyword evidence="10" id="KW-1185">Reference proteome</keyword>
<dbReference type="InterPro" id="IPR000209">
    <property type="entry name" value="Peptidase_S8/S53_dom"/>
</dbReference>
<evidence type="ECO:0000256" key="1">
    <source>
        <dbReference type="ARBA" id="ARBA00011073"/>
    </source>
</evidence>
<dbReference type="InterPro" id="IPR037045">
    <property type="entry name" value="S8pro/Inhibitor_I9_sf"/>
</dbReference>
<dbReference type="InterPro" id="IPR023827">
    <property type="entry name" value="Peptidase_S8_Asp-AS"/>
</dbReference>
<accession>A0A853A0P5</accession>
<feature type="domain" description="Peptidase S8/S53" evidence="7">
    <location>
        <begin position="163"/>
        <end position="390"/>
    </location>
</feature>
<dbReference type="InterPro" id="IPR050131">
    <property type="entry name" value="Peptidase_S8_subtilisin-like"/>
</dbReference>
<feature type="chain" id="PRO_5032999083" evidence="6">
    <location>
        <begin position="40"/>
        <end position="412"/>
    </location>
</feature>
<proteinExistence type="inferred from homology"/>
<dbReference type="FunFam" id="3.40.50.200:FF:000014">
    <property type="entry name" value="Proteinase K"/>
    <property type="match status" value="1"/>
</dbReference>
<dbReference type="PROSITE" id="PS00137">
    <property type="entry name" value="SUBTILASE_HIS"/>
    <property type="match status" value="1"/>
</dbReference>
<evidence type="ECO:0000313" key="9">
    <source>
        <dbReference type="EMBL" id="NYI06504.1"/>
    </source>
</evidence>
<keyword evidence="4 5" id="KW-0720">Serine protease</keyword>
<dbReference type="InterPro" id="IPR036852">
    <property type="entry name" value="Peptidase_S8/S53_dom_sf"/>
</dbReference>
<protein>
    <submittedName>
        <fullName evidence="9">Subtilisin family serine protease</fullName>
    </submittedName>
</protein>
<dbReference type="GO" id="GO:0006508">
    <property type="term" value="P:proteolysis"/>
    <property type="evidence" value="ECO:0007669"/>
    <property type="project" value="UniProtKB-KW"/>
</dbReference>
<dbReference type="InterPro" id="IPR022398">
    <property type="entry name" value="Peptidase_S8_His-AS"/>
</dbReference>
<keyword evidence="2 5" id="KW-0645">Protease</keyword>
<dbReference type="PANTHER" id="PTHR43806">
    <property type="entry name" value="PEPTIDASE S8"/>
    <property type="match status" value="1"/>
</dbReference>
<evidence type="ECO:0000256" key="6">
    <source>
        <dbReference type="SAM" id="SignalP"/>
    </source>
</evidence>
<keyword evidence="3 5" id="KW-0378">Hydrolase</keyword>
<dbReference type="GO" id="GO:0005615">
    <property type="term" value="C:extracellular space"/>
    <property type="evidence" value="ECO:0007669"/>
    <property type="project" value="TreeGrafter"/>
</dbReference>
<dbReference type="Gene3D" id="3.30.70.80">
    <property type="entry name" value="Peptidase S8 propeptide/proteinase inhibitor I9"/>
    <property type="match status" value="1"/>
</dbReference>
<feature type="active site" description="Charge relay system" evidence="5">
    <location>
        <position position="172"/>
    </location>
</feature>
<evidence type="ECO:0000313" key="10">
    <source>
        <dbReference type="Proteomes" id="UP000567795"/>
    </source>
</evidence>
<evidence type="ECO:0000256" key="3">
    <source>
        <dbReference type="ARBA" id="ARBA00022801"/>
    </source>
</evidence>
<evidence type="ECO:0000259" key="8">
    <source>
        <dbReference type="Pfam" id="PF05922"/>
    </source>
</evidence>
<dbReference type="AlphaFoldDB" id="A0A853A0P5"/>
<dbReference type="PROSITE" id="PS51318">
    <property type="entry name" value="TAT"/>
    <property type="match status" value="1"/>
</dbReference>
<dbReference type="InterPro" id="IPR015500">
    <property type="entry name" value="Peptidase_S8_subtilisin-rel"/>
</dbReference>
<dbReference type="RefSeq" id="WP_179815076.1">
    <property type="nucleotide sequence ID" value="NZ_JACBZD010000001.1"/>
</dbReference>
<feature type="active site" description="Charge relay system" evidence="5">
    <location>
        <position position="357"/>
    </location>
</feature>
<name>A0A853A0P5_9ACTN</name>
<comment type="similarity">
    <text evidence="1 5">Belongs to the peptidase S8 family.</text>
</comment>
<dbReference type="PROSITE" id="PS00136">
    <property type="entry name" value="SUBTILASE_ASP"/>
    <property type="match status" value="1"/>
</dbReference>
<sequence length="412" mass="40566">MARTRTTITTTRRATGRLAGALAGLLALGATALPAAAQAAPAGAPTVGVIANAGARDVVPGSYLVTLEDSVGISASAAGPALAARYGGEVTHTYTAALNGFAAELTEAEARRLAADPAVASVVHDQYVRAAGTQPNPPSWGLDRIDQTDLPLDRSYTWPDPGGRGVNVYVIDTGVRTSHGDFGGRARSGWDFVGNDPVAEDGNGHGTHVAGIVGGIAHGVAKNANIIGVRVLNASGSGTIAQVVAGVDWVTANHVRPAVANMSLGGAANTTLDAAVTNAIAAGVTFTVAAGNSASNAASFSPARVTAAVTVGASTAGDAVSTASNYGSVLDLYAPGASITSTWGTGDTATATLSGTSMAAAHAAGAAALYLDDHGTATPAQVELALEAAAVPNTLTGVPPGTPNLLLNVRGL</sequence>
<dbReference type="Pfam" id="PF00082">
    <property type="entry name" value="Peptidase_S8"/>
    <property type="match status" value="1"/>
</dbReference>
<evidence type="ECO:0000256" key="4">
    <source>
        <dbReference type="ARBA" id="ARBA00022825"/>
    </source>
</evidence>
<dbReference type="SUPFAM" id="SSF52743">
    <property type="entry name" value="Subtilisin-like"/>
    <property type="match status" value="1"/>
</dbReference>
<feature type="signal peptide" evidence="6">
    <location>
        <begin position="1"/>
        <end position="39"/>
    </location>
</feature>
<dbReference type="InterPro" id="IPR010259">
    <property type="entry name" value="S8pro/Inhibitor_I9"/>
</dbReference>
<dbReference type="PANTHER" id="PTHR43806:SF11">
    <property type="entry name" value="CEREVISIN-RELATED"/>
    <property type="match status" value="1"/>
</dbReference>
<dbReference type="Pfam" id="PF05922">
    <property type="entry name" value="Inhibitor_I9"/>
    <property type="match status" value="1"/>
</dbReference>
<comment type="caution">
    <text evidence="9">The sequence shown here is derived from an EMBL/GenBank/DDBJ whole genome shotgun (WGS) entry which is preliminary data.</text>
</comment>
<dbReference type="InterPro" id="IPR006311">
    <property type="entry name" value="TAT_signal"/>
</dbReference>
<dbReference type="EMBL" id="JACBZD010000001">
    <property type="protein sequence ID" value="NYI06504.1"/>
    <property type="molecule type" value="Genomic_DNA"/>
</dbReference>
<evidence type="ECO:0000256" key="5">
    <source>
        <dbReference type="PROSITE-ProRule" id="PRU01240"/>
    </source>
</evidence>
<dbReference type="Proteomes" id="UP000567795">
    <property type="component" value="Unassembled WGS sequence"/>
</dbReference>
<dbReference type="CDD" id="cd04077">
    <property type="entry name" value="Peptidases_S8_PCSK9_ProteinaseK_like"/>
    <property type="match status" value="1"/>
</dbReference>
<gene>
    <name evidence="9" type="ORF">FHU37_003447</name>
</gene>
<dbReference type="InterPro" id="IPR034193">
    <property type="entry name" value="PCSK9_ProteinaseK-like"/>
</dbReference>
<keyword evidence="6" id="KW-0732">Signal</keyword>